<accession>A0A6G1IRQ1</accession>
<dbReference type="Proteomes" id="UP000799291">
    <property type="component" value="Unassembled WGS sequence"/>
</dbReference>
<protein>
    <submittedName>
        <fullName evidence="1">Uncharacterized protein</fullName>
    </submittedName>
</protein>
<evidence type="ECO:0000313" key="2">
    <source>
        <dbReference type="Proteomes" id="UP000799291"/>
    </source>
</evidence>
<proteinExistence type="predicted"/>
<dbReference type="AlphaFoldDB" id="A0A6G1IRQ1"/>
<reference evidence="1" key="1">
    <citation type="journal article" date="2020" name="Stud. Mycol.">
        <title>101 Dothideomycetes genomes: a test case for predicting lifestyles and emergence of pathogens.</title>
        <authorList>
            <person name="Haridas S."/>
            <person name="Albert R."/>
            <person name="Binder M."/>
            <person name="Bloem J."/>
            <person name="Labutti K."/>
            <person name="Salamov A."/>
            <person name="Andreopoulos B."/>
            <person name="Baker S."/>
            <person name="Barry K."/>
            <person name="Bills G."/>
            <person name="Bluhm B."/>
            <person name="Cannon C."/>
            <person name="Castanera R."/>
            <person name="Culley D."/>
            <person name="Daum C."/>
            <person name="Ezra D."/>
            <person name="Gonzalez J."/>
            <person name="Henrissat B."/>
            <person name="Kuo A."/>
            <person name="Liang C."/>
            <person name="Lipzen A."/>
            <person name="Lutzoni F."/>
            <person name="Magnuson J."/>
            <person name="Mondo S."/>
            <person name="Nolan M."/>
            <person name="Ohm R."/>
            <person name="Pangilinan J."/>
            <person name="Park H.-J."/>
            <person name="Ramirez L."/>
            <person name="Alfaro M."/>
            <person name="Sun H."/>
            <person name="Tritt A."/>
            <person name="Yoshinaga Y."/>
            <person name="Zwiers L.-H."/>
            <person name="Turgeon B."/>
            <person name="Goodwin S."/>
            <person name="Spatafora J."/>
            <person name="Crous P."/>
            <person name="Grigoriev I."/>
        </authorList>
    </citation>
    <scope>NUCLEOTIDE SEQUENCE</scope>
    <source>
        <strain evidence="1">CBS 122367</strain>
    </source>
</reference>
<sequence length="414" mass="45338">MQRSSTRGGPEVVGRGELPPELAYVTLVQISGKYVLNEALFANLVRFFCAEGRYTPDAPKRSPAWLYSLPRMAVQPRSASPTTARTGADGGQEALALALCATTAAYSGIEARNTGMLEYASRLYGEALRAQGRAVAGHAGGKKSVGMDMVAASVMLGMFEAVVATTGRAYAEHVVGAAKMLDVAMSQSLKAGGRPGPLLTHIFFHTRIQLAFVYLTSTEKRIRSDAVIQKLLIDVCGWPYEKLPLDQQVIRPLALLIGSTFDHENYKDGNVFSRRRAIYWEAQDAVSTLWSRYSQASSGQNLFWTNQSTGMMDFREPFSAIQHAFFSACRILLERLSPAHNPTPTNASPPTVAAYLRARDVGFSYLRIHLPLCVVALYAPKVEQRRAARRGFEEWERGALRGIGALGLERLAGM</sequence>
<name>A0A6G1IRQ1_9PLEO</name>
<dbReference type="EMBL" id="MU005596">
    <property type="protein sequence ID" value="KAF2680549.1"/>
    <property type="molecule type" value="Genomic_DNA"/>
</dbReference>
<gene>
    <name evidence="1" type="ORF">K458DRAFT_311772</name>
</gene>
<dbReference type="OrthoDB" id="3525185at2759"/>
<keyword evidence="2" id="KW-1185">Reference proteome</keyword>
<evidence type="ECO:0000313" key="1">
    <source>
        <dbReference type="EMBL" id="KAF2680549.1"/>
    </source>
</evidence>
<organism evidence="1 2">
    <name type="scientific">Lentithecium fluviatile CBS 122367</name>
    <dbReference type="NCBI Taxonomy" id="1168545"/>
    <lineage>
        <taxon>Eukaryota</taxon>
        <taxon>Fungi</taxon>
        <taxon>Dikarya</taxon>
        <taxon>Ascomycota</taxon>
        <taxon>Pezizomycotina</taxon>
        <taxon>Dothideomycetes</taxon>
        <taxon>Pleosporomycetidae</taxon>
        <taxon>Pleosporales</taxon>
        <taxon>Massarineae</taxon>
        <taxon>Lentitheciaceae</taxon>
        <taxon>Lentithecium</taxon>
    </lineage>
</organism>